<sequence length="102" mass="11328">MLARQPVDDGDPGRTVQSGHQLDGYRHGIFFSQMKIIVAIIVSRSRGDSMTRNDLRGKKVSLPRRPVSCRRHVRKATAEACELCDYTIHVTEAIPRARGGVG</sequence>
<keyword evidence="3" id="KW-1185">Reference proteome</keyword>
<feature type="region of interest" description="Disordered" evidence="1">
    <location>
        <begin position="1"/>
        <end position="20"/>
    </location>
</feature>
<dbReference type="RefSeq" id="WP_117397939.1">
    <property type="nucleotide sequence ID" value="NZ_QVNQ01000001.1"/>
</dbReference>
<reference evidence="2 3" key="1">
    <citation type="submission" date="2018-08" db="EMBL/GenBank/DDBJ databases">
        <title>Actinomadura spongicola sp. nov., isolated from marine sponge Leucetta chagosensis.</title>
        <authorList>
            <person name="Li L."/>
            <person name="Lin H.W."/>
        </authorList>
    </citation>
    <scope>NUCLEOTIDE SEQUENCE [LARGE SCALE GENOMIC DNA]</scope>
    <source>
        <strain evidence="2 3">LHW52907</strain>
    </source>
</reference>
<evidence type="ECO:0000313" key="3">
    <source>
        <dbReference type="Proteomes" id="UP000262882"/>
    </source>
</evidence>
<dbReference type="EMBL" id="QVNQ01000001">
    <property type="protein sequence ID" value="RFS87491.1"/>
    <property type="molecule type" value="Genomic_DNA"/>
</dbReference>
<comment type="caution">
    <text evidence="2">The sequence shown here is derived from an EMBL/GenBank/DDBJ whole genome shotgun (WGS) entry which is preliminary data.</text>
</comment>
<name>A0A372GQ21_9ACTN</name>
<dbReference type="Proteomes" id="UP000262882">
    <property type="component" value="Unassembled WGS sequence"/>
</dbReference>
<proteinExistence type="predicted"/>
<evidence type="ECO:0000256" key="1">
    <source>
        <dbReference type="SAM" id="MobiDB-lite"/>
    </source>
</evidence>
<gene>
    <name evidence="2" type="ORF">D0T12_04545</name>
</gene>
<evidence type="ECO:0000313" key="2">
    <source>
        <dbReference type="EMBL" id="RFS87491.1"/>
    </source>
</evidence>
<accession>A0A372GQ21</accession>
<organism evidence="2 3">
    <name type="scientific">Actinomadura spongiicola</name>
    <dbReference type="NCBI Taxonomy" id="2303421"/>
    <lineage>
        <taxon>Bacteria</taxon>
        <taxon>Bacillati</taxon>
        <taxon>Actinomycetota</taxon>
        <taxon>Actinomycetes</taxon>
        <taxon>Streptosporangiales</taxon>
        <taxon>Thermomonosporaceae</taxon>
        <taxon>Actinomadura</taxon>
    </lineage>
</organism>
<dbReference type="AlphaFoldDB" id="A0A372GQ21"/>
<protein>
    <submittedName>
        <fullName evidence="2">Uncharacterized protein</fullName>
    </submittedName>
</protein>